<evidence type="ECO:0000313" key="3">
    <source>
        <dbReference type="Proteomes" id="UP000242287"/>
    </source>
</evidence>
<feature type="region of interest" description="Disordered" evidence="1">
    <location>
        <begin position="180"/>
        <end position="246"/>
    </location>
</feature>
<sequence>MPTTLPVRIKSGHRSWKWVLTQARCSMYHFTTVLLLVAGCIPFVRSDDLGSPFLPAVHHEAVPAMEGKGSRAQIRGLLIERQSACVDPGYGVCRGTNHCCPIGGDCCSDGRCCASGKWCNGFGGCCPNNYNSCSGNHCCPKTWQCCSDGGCCWPGTYCVKDSSGNVGCCPNGQTCYGPIGGGGPPPPTTTPRTTTRPPTTSPRPPPTTTPPTTTRPSPISSSSSSRPTASPSGGAGVIPVPEPGSENEIITANDVSINFNGGEWNVGLSFCNTTQQSKKTSAGQHSITWSSTSDTNRLVFLDISANGARFDILINNEKQDLSNVNIANCTYIQLGMAPAGVTLTVTILIIGPVPLESRQVGGSDWSFEFNSFLVQKRIGSGTGTSSLTPTALSSAMKDTQMMNLFAFVPSVALIAALLGA</sequence>
<evidence type="ECO:0008006" key="4">
    <source>
        <dbReference type="Google" id="ProtNLM"/>
    </source>
</evidence>
<dbReference type="OrthoDB" id="5358959at2759"/>
<dbReference type="AlphaFoldDB" id="A0A2A9NJR1"/>
<name>A0A2A9NJR1_9AGAR</name>
<dbReference type="Proteomes" id="UP000242287">
    <property type="component" value="Unassembled WGS sequence"/>
</dbReference>
<proteinExistence type="predicted"/>
<evidence type="ECO:0000313" key="2">
    <source>
        <dbReference type="EMBL" id="PFH47942.1"/>
    </source>
</evidence>
<dbReference type="PROSITE" id="PS60021">
    <property type="entry name" value="HWTX_1"/>
    <property type="match status" value="1"/>
</dbReference>
<gene>
    <name evidence="2" type="ORF">AMATHDRAFT_66531</name>
</gene>
<dbReference type="EMBL" id="KZ302084">
    <property type="protein sequence ID" value="PFH47942.1"/>
    <property type="molecule type" value="Genomic_DNA"/>
</dbReference>
<dbReference type="InterPro" id="IPR013140">
    <property type="entry name" value="Huwentoxin_CS1"/>
</dbReference>
<keyword evidence="3" id="KW-1185">Reference proteome</keyword>
<organism evidence="2 3">
    <name type="scientific">Amanita thiersii Skay4041</name>
    <dbReference type="NCBI Taxonomy" id="703135"/>
    <lineage>
        <taxon>Eukaryota</taxon>
        <taxon>Fungi</taxon>
        <taxon>Dikarya</taxon>
        <taxon>Basidiomycota</taxon>
        <taxon>Agaricomycotina</taxon>
        <taxon>Agaricomycetes</taxon>
        <taxon>Agaricomycetidae</taxon>
        <taxon>Agaricales</taxon>
        <taxon>Pluteineae</taxon>
        <taxon>Amanitaceae</taxon>
        <taxon>Amanita</taxon>
    </lineage>
</organism>
<accession>A0A2A9NJR1</accession>
<feature type="compositionally biased region" description="Low complexity" evidence="1">
    <location>
        <begin position="210"/>
        <end position="232"/>
    </location>
</feature>
<protein>
    <recommendedName>
        <fullName evidence="4">Carbohydrate-binding module family 18 protein</fullName>
    </recommendedName>
</protein>
<evidence type="ECO:0000256" key="1">
    <source>
        <dbReference type="SAM" id="MobiDB-lite"/>
    </source>
</evidence>
<feature type="compositionally biased region" description="Pro residues" evidence="1">
    <location>
        <begin position="199"/>
        <end position="209"/>
    </location>
</feature>
<reference evidence="2 3" key="1">
    <citation type="submission" date="2014-02" db="EMBL/GenBank/DDBJ databases">
        <title>Transposable element dynamics among asymbiotic and ectomycorrhizal Amanita fungi.</title>
        <authorList>
            <consortium name="DOE Joint Genome Institute"/>
            <person name="Hess J."/>
            <person name="Skrede I."/>
            <person name="Wolfe B."/>
            <person name="LaButti K."/>
            <person name="Ohm R.A."/>
            <person name="Grigoriev I.V."/>
            <person name="Pringle A."/>
        </authorList>
    </citation>
    <scope>NUCLEOTIDE SEQUENCE [LARGE SCALE GENOMIC DNA]</scope>
    <source>
        <strain evidence="2 3">SKay4041</strain>
    </source>
</reference>